<dbReference type="InterPro" id="IPR025302">
    <property type="entry name" value="DrrA1/2-like_C"/>
</dbReference>
<keyword evidence="3" id="KW-0813">Transport</keyword>
<dbReference type="GO" id="GO:0005524">
    <property type="term" value="F:ATP binding"/>
    <property type="evidence" value="ECO:0007669"/>
    <property type="project" value="UniProtKB-KW"/>
</dbReference>
<dbReference type="InterPro" id="IPR003593">
    <property type="entry name" value="AAA+_ATPase"/>
</dbReference>
<keyword evidence="5 8" id="KW-0067">ATP-binding</keyword>
<comment type="caution">
    <text evidence="8">The sequence shown here is derived from an EMBL/GenBank/DDBJ whole genome shotgun (WGS) entry which is preliminary data.</text>
</comment>
<dbReference type="InterPro" id="IPR027417">
    <property type="entry name" value="P-loop_NTPase"/>
</dbReference>
<keyword evidence="9" id="KW-1185">Reference proteome</keyword>
<dbReference type="GO" id="GO:0046677">
    <property type="term" value="P:response to antibiotic"/>
    <property type="evidence" value="ECO:0007669"/>
    <property type="project" value="UniProtKB-KW"/>
</dbReference>
<organism evidence="8 9">
    <name type="scientific">Egicoccus halophilus</name>
    <dbReference type="NCBI Taxonomy" id="1670830"/>
    <lineage>
        <taxon>Bacteria</taxon>
        <taxon>Bacillati</taxon>
        <taxon>Actinomycetota</taxon>
        <taxon>Nitriliruptoria</taxon>
        <taxon>Egicoccales</taxon>
        <taxon>Egicoccaceae</taxon>
        <taxon>Egicoccus</taxon>
    </lineage>
</organism>
<dbReference type="GO" id="GO:0005886">
    <property type="term" value="C:plasma membrane"/>
    <property type="evidence" value="ECO:0007669"/>
    <property type="project" value="UniProtKB-SubCell"/>
</dbReference>
<evidence type="ECO:0000256" key="5">
    <source>
        <dbReference type="ARBA" id="ARBA00022840"/>
    </source>
</evidence>
<evidence type="ECO:0000256" key="4">
    <source>
        <dbReference type="ARBA" id="ARBA00022741"/>
    </source>
</evidence>
<dbReference type="Pfam" id="PF00005">
    <property type="entry name" value="ABC_tran"/>
    <property type="match status" value="1"/>
</dbReference>
<dbReference type="PANTHER" id="PTHR42711">
    <property type="entry name" value="ABC TRANSPORTER ATP-BINDING PROTEIN"/>
    <property type="match status" value="1"/>
</dbReference>
<gene>
    <name evidence="8" type="ORF">GCM10011354_28330</name>
</gene>
<keyword evidence="4" id="KW-0547">Nucleotide-binding</keyword>
<dbReference type="GO" id="GO:0016887">
    <property type="term" value="F:ATP hydrolysis activity"/>
    <property type="evidence" value="ECO:0007669"/>
    <property type="project" value="InterPro"/>
</dbReference>
<feature type="domain" description="ABC transporter" evidence="7">
    <location>
        <begin position="2"/>
        <end position="229"/>
    </location>
</feature>
<dbReference type="PANTHER" id="PTHR42711:SF5">
    <property type="entry name" value="ABC TRANSPORTER ATP-BINDING PROTEIN NATA"/>
    <property type="match status" value="1"/>
</dbReference>
<keyword evidence="6" id="KW-0046">Antibiotic resistance</keyword>
<dbReference type="Pfam" id="PF13732">
    <property type="entry name" value="DrrA1-3_C"/>
    <property type="match status" value="1"/>
</dbReference>
<dbReference type="PROSITE" id="PS50893">
    <property type="entry name" value="ABC_TRANSPORTER_2"/>
    <property type="match status" value="1"/>
</dbReference>
<dbReference type="PROSITE" id="PS00211">
    <property type="entry name" value="ABC_TRANSPORTER_1"/>
    <property type="match status" value="1"/>
</dbReference>
<protein>
    <submittedName>
        <fullName evidence="8">ABC transporter ATP-binding protein</fullName>
    </submittedName>
</protein>
<reference evidence="8" key="2">
    <citation type="submission" date="2020-09" db="EMBL/GenBank/DDBJ databases">
        <authorList>
            <person name="Sun Q."/>
            <person name="Zhou Y."/>
        </authorList>
    </citation>
    <scope>NUCLEOTIDE SEQUENCE</scope>
    <source>
        <strain evidence="8">CGMCC 1.14988</strain>
    </source>
</reference>
<dbReference type="RefSeq" id="WP_205745226.1">
    <property type="nucleotide sequence ID" value="NZ_BMHA01000011.1"/>
</dbReference>
<evidence type="ECO:0000256" key="2">
    <source>
        <dbReference type="ARBA" id="ARBA00005417"/>
    </source>
</evidence>
<evidence type="ECO:0000313" key="9">
    <source>
        <dbReference type="Proteomes" id="UP000650511"/>
    </source>
</evidence>
<evidence type="ECO:0000256" key="3">
    <source>
        <dbReference type="ARBA" id="ARBA00022448"/>
    </source>
</evidence>
<dbReference type="SMART" id="SM00382">
    <property type="entry name" value="AAA"/>
    <property type="match status" value="1"/>
</dbReference>
<evidence type="ECO:0000256" key="6">
    <source>
        <dbReference type="ARBA" id="ARBA00023251"/>
    </source>
</evidence>
<accession>A0A8J3AFT8</accession>
<dbReference type="AlphaFoldDB" id="A0A8J3AFT8"/>
<reference evidence="8" key="1">
    <citation type="journal article" date="2014" name="Int. J. Syst. Evol. Microbiol.">
        <title>Complete genome sequence of Corynebacterium casei LMG S-19264T (=DSM 44701T), isolated from a smear-ripened cheese.</title>
        <authorList>
            <consortium name="US DOE Joint Genome Institute (JGI-PGF)"/>
            <person name="Walter F."/>
            <person name="Albersmeier A."/>
            <person name="Kalinowski J."/>
            <person name="Ruckert C."/>
        </authorList>
    </citation>
    <scope>NUCLEOTIDE SEQUENCE</scope>
    <source>
        <strain evidence="8">CGMCC 1.14988</strain>
    </source>
</reference>
<proteinExistence type="inferred from homology"/>
<dbReference type="EMBL" id="BMHA01000011">
    <property type="protein sequence ID" value="GGI08286.1"/>
    <property type="molecule type" value="Genomic_DNA"/>
</dbReference>
<dbReference type="InterPro" id="IPR050763">
    <property type="entry name" value="ABC_transporter_ATP-binding"/>
</dbReference>
<dbReference type="InterPro" id="IPR017871">
    <property type="entry name" value="ABC_transporter-like_CS"/>
</dbReference>
<sequence>MLELQELRRVFGDVVALDGLSFDVRRGELCGFLGPNGAGKTTAMRAVLGVTRLDGGEVRWDGVPITADVRAGTGYLPEERGLYAKMPIGEQLVYFARLHGLDRTTANARVEVLLERLGLAERIGDATEALSLGNQQRVQFAAALVHEPELLVLDEPFSGLDPLAVDMMSALLREQAERGAAVVFSSHQLDLVEDLCSTVAIVNGGRTVLHGDVAELKSRGPTRLRVVVDGPERWIASIPPEARVVARDGDEFTLVLDDDVDPVGVLQHARQSGPVVRMSLEQPRLSELFRDAVGEPV</sequence>
<dbReference type="Gene3D" id="3.40.50.300">
    <property type="entry name" value="P-loop containing nucleotide triphosphate hydrolases"/>
    <property type="match status" value="1"/>
</dbReference>
<evidence type="ECO:0000313" key="8">
    <source>
        <dbReference type="EMBL" id="GGI08286.1"/>
    </source>
</evidence>
<evidence type="ECO:0000256" key="1">
    <source>
        <dbReference type="ARBA" id="ARBA00004202"/>
    </source>
</evidence>
<evidence type="ECO:0000259" key="7">
    <source>
        <dbReference type="PROSITE" id="PS50893"/>
    </source>
</evidence>
<dbReference type="SUPFAM" id="SSF52540">
    <property type="entry name" value="P-loop containing nucleoside triphosphate hydrolases"/>
    <property type="match status" value="1"/>
</dbReference>
<comment type="subcellular location">
    <subcellularLocation>
        <location evidence="1">Cell membrane</location>
        <topology evidence="1">Peripheral membrane protein</topology>
    </subcellularLocation>
</comment>
<name>A0A8J3AFT8_9ACTN</name>
<comment type="similarity">
    <text evidence="2">Belongs to the ABC transporter superfamily.</text>
</comment>
<dbReference type="InterPro" id="IPR003439">
    <property type="entry name" value="ABC_transporter-like_ATP-bd"/>
</dbReference>
<dbReference type="Proteomes" id="UP000650511">
    <property type="component" value="Unassembled WGS sequence"/>
</dbReference>